<evidence type="ECO:0000256" key="1">
    <source>
        <dbReference type="ARBA" id="ARBA00007831"/>
    </source>
</evidence>
<comment type="caution">
    <text evidence="4">The sequence shown here is derived from an EMBL/GenBank/DDBJ whole genome shotgun (WGS) entry which is preliminary data.</text>
</comment>
<comment type="similarity">
    <text evidence="1">Belongs to the annexin family.</text>
</comment>
<reference evidence="4 5" key="1">
    <citation type="journal article" date="2022" name="Front. Cell. Infect. Microbiol.">
        <title>The Genomes of Two Strains of Taenia crassiceps the Animal Model for the Study of Human Cysticercosis.</title>
        <authorList>
            <person name="Bobes R.J."/>
            <person name="Estrada K."/>
            <person name="Rios-Valencia D.G."/>
            <person name="Calderon-Gallegos A."/>
            <person name="de la Torre P."/>
            <person name="Carrero J.C."/>
            <person name="Sanchez-Flores A."/>
            <person name="Laclette J.P."/>
        </authorList>
    </citation>
    <scope>NUCLEOTIDE SEQUENCE [LARGE SCALE GENOMIC DNA]</scope>
    <source>
        <strain evidence="4">WFUcys</strain>
    </source>
</reference>
<evidence type="ECO:0000256" key="2">
    <source>
        <dbReference type="ARBA" id="ARBA00022737"/>
    </source>
</evidence>
<proteinExistence type="inferred from homology"/>
<dbReference type="Gene3D" id="1.10.220.10">
    <property type="entry name" value="Annexin"/>
    <property type="match status" value="2"/>
</dbReference>
<protein>
    <submittedName>
        <fullName evidence="4">Annexin A8</fullName>
    </submittedName>
</protein>
<dbReference type="InterPro" id="IPR018502">
    <property type="entry name" value="Annexin_repeat"/>
</dbReference>
<evidence type="ECO:0000313" key="5">
    <source>
        <dbReference type="Proteomes" id="UP001651158"/>
    </source>
</evidence>
<organism evidence="4 5">
    <name type="scientific">Taenia crassiceps</name>
    <dbReference type="NCBI Taxonomy" id="6207"/>
    <lineage>
        <taxon>Eukaryota</taxon>
        <taxon>Metazoa</taxon>
        <taxon>Spiralia</taxon>
        <taxon>Lophotrochozoa</taxon>
        <taxon>Platyhelminthes</taxon>
        <taxon>Cestoda</taxon>
        <taxon>Eucestoda</taxon>
        <taxon>Cyclophyllidea</taxon>
        <taxon>Taeniidae</taxon>
        <taxon>Taenia</taxon>
    </lineage>
</organism>
<accession>A0ABR4QG27</accession>
<evidence type="ECO:0000256" key="3">
    <source>
        <dbReference type="ARBA" id="ARBA00023216"/>
    </source>
</evidence>
<dbReference type="PANTHER" id="PTHR10502:SF102">
    <property type="entry name" value="ANNEXIN B11"/>
    <property type="match status" value="1"/>
</dbReference>
<dbReference type="Pfam" id="PF00191">
    <property type="entry name" value="Annexin"/>
    <property type="match status" value="2"/>
</dbReference>
<evidence type="ECO:0000313" key="4">
    <source>
        <dbReference type="EMBL" id="KAL5108540.1"/>
    </source>
</evidence>
<dbReference type="PROSITE" id="PS51897">
    <property type="entry name" value="ANNEXIN_2"/>
    <property type="match status" value="2"/>
</dbReference>
<name>A0ABR4QG27_9CEST</name>
<dbReference type="PRINTS" id="PR00196">
    <property type="entry name" value="ANNEXIN"/>
</dbReference>
<keyword evidence="5" id="KW-1185">Reference proteome</keyword>
<dbReference type="EMBL" id="JAKROA010000003">
    <property type="protein sequence ID" value="KAL5108540.1"/>
    <property type="molecule type" value="Genomic_DNA"/>
</dbReference>
<dbReference type="SMART" id="SM00335">
    <property type="entry name" value="ANX"/>
    <property type="match status" value="1"/>
</dbReference>
<keyword evidence="2" id="KW-0677">Repeat</keyword>
<sequence>MPASFDPDMDAQALEKAMKGLGTDENAIIDILANRTVKQRRKIATVYKACYGQDLLTRLKKELSGKFRKVVLASFFDKPHLNAHALFEAMGGLGTKEGVIIQVVCTSNNDDIADLRDAYEDGM</sequence>
<dbReference type="Proteomes" id="UP001651158">
    <property type="component" value="Unassembled WGS sequence"/>
</dbReference>
<dbReference type="InterPro" id="IPR001464">
    <property type="entry name" value="Annexin"/>
</dbReference>
<dbReference type="SUPFAM" id="SSF47874">
    <property type="entry name" value="Annexin"/>
    <property type="match status" value="1"/>
</dbReference>
<keyword evidence="3" id="KW-0041">Annexin</keyword>
<dbReference type="PANTHER" id="PTHR10502">
    <property type="entry name" value="ANNEXIN"/>
    <property type="match status" value="1"/>
</dbReference>
<gene>
    <name evidence="4" type="ORF">TcWFU_001846</name>
</gene>
<dbReference type="InterPro" id="IPR037104">
    <property type="entry name" value="Annexin_sf"/>
</dbReference>